<organism evidence="2 3">
    <name type="scientific">Oncorhynchus mykiss</name>
    <name type="common">Rainbow trout</name>
    <name type="synonym">Salmo gairdneri</name>
    <dbReference type="NCBI Taxonomy" id="8022"/>
    <lineage>
        <taxon>Eukaryota</taxon>
        <taxon>Metazoa</taxon>
        <taxon>Chordata</taxon>
        <taxon>Craniata</taxon>
        <taxon>Vertebrata</taxon>
        <taxon>Euteleostomi</taxon>
        <taxon>Actinopterygii</taxon>
        <taxon>Neopterygii</taxon>
        <taxon>Teleostei</taxon>
        <taxon>Protacanthopterygii</taxon>
        <taxon>Salmoniformes</taxon>
        <taxon>Salmonidae</taxon>
        <taxon>Salmoninae</taxon>
        <taxon>Oncorhynchus</taxon>
    </lineage>
</organism>
<name>A0A8C7QIK9_ONCMY</name>
<dbReference type="PANTHER" id="PTHR47510:SF3">
    <property type="entry name" value="ENDO_EXONUCLEASE_PHOSPHATASE DOMAIN-CONTAINING PROTEIN"/>
    <property type="match status" value="1"/>
</dbReference>
<keyword evidence="3" id="KW-1185">Reference proteome</keyword>
<reference evidence="2" key="1">
    <citation type="submission" date="2020-07" db="EMBL/GenBank/DDBJ databases">
        <title>A long reads based de novo assembly of the rainbow trout Arlee double haploid line genome.</title>
        <authorList>
            <person name="Gao G."/>
            <person name="Palti Y."/>
        </authorList>
    </citation>
    <scope>NUCLEOTIDE SEQUENCE [LARGE SCALE GENOMIC DNA]</scope>
</reference>
<evidence type="ECO:0000313" key="3">
    <source>
        <dbReference type="Proteomes" id="UP000694395"/>
    </source>
</evidence>
<dbReference type="Ensembl" id="ENSOMYT00000040051.2">
    <property type="protein sequence ID" value="ENSOMYP00000036691.2"/>
    <property type="gene ID" value="ENSOMYG00000017091.2"/>
</dbReference>
<evidence type="ECO:0000313" key="2">
    <source>
        <dbReference type="Ensembl" id="ENSOMYP00000036691.2"/>
    </source>
</evidence>
<dbReference type="InterPro" id="IPR043502">
    <property type="entry name" value="DNA/RNA_pol_sf"/>
</dbReference>
<dbReference type="Pfam" id="PF00078">
    <property type="entry name" value="RVT_1"/>
    <property type="match status" value="1"/>
</dbReference>
<accession>A0A8C7QIK9</accession>
<dbReference type="AlphaFoldDB" id="A0A8C7QIK9"/>
<dbReference type="InterPro" id="IPR000477">
    <property type="entry name" value="RT_dom"/>
</dbReference>
<reference evidence="2" key="3">
    <citation type="submission" date="2025-09" db="UniProtKB">
        <authorList>
            <consortium name="Ensembl"/>
        </authorList>
    </citation>
    <scope>IDENTIFICATION</scope>
</reference>
<reference evidence="2" key="2">
    <citation type="submission" date="2025-08" db="UniProtKB">
        <authorList>
            <consortium name="Ensembl"/>
        </authorList>
    </citation>
    <scope>IDENTIFICATION</scope>
</reference>
<dbReference type="GeneTree" id="ENSGT01020000230367"/>
<proteinExistence type="predicted"/>
<sequence length="481" mass="53951">MARTSGLAECAKAVSKTNLGRRLLMLTCMKPRLFRSQKSTNEGAWGHAGPGFTSTSPAYIHIHKAAGPDGLPGRVLRACADQLAGVLTDIFNMSLIESVIPTCFKQTTIVPVPKNTKTTCLNDYRPVALTSVAMKCFERLVMAHINTIIPETLDPLQFEYLPNRSTDDAISIALHTALSHLDIRNTYVRMLFIDYSSAFNTIVPSKLITKLRNLGLNTSLCTWILDFMTGRPQVVRVGSNTFATLILNTGAPQGCVLSPLLYSLFTHDCMARHESNTIIKFAGDTTVVGPITDNDETAYREEVRDLAGWCQNNNLSLNETKTKEMIVDYRKRSTEHVPILIDGAVVEQIESFKFLGVHINNKLEWSKHAKTVVKRVRQSLFPLRKLKRFGMGPQILKRFYSCNIESILTGCITAWYGNCSASDRKSLQRVVRTTQYITGAKLPAIQDLYTRWCQRKALKIVKDPSHPSHRLFSLLQHGKRY</sequence>
<dbReference type="CDD" id="cd01650">
    <property type="entry name" value="RT_nLTR_like"/>
    <property type="match status" value="1"/>
</dbReference>
<dbReference type="SUPFAM" id="SSF56672">
    <property type="entry name" value="DNA/RNA polymerases"/>
    <property type="match status" value="1"/>
</dbReference>
<dbReference type="Proteomes" id="UP000694395">
    <property type="component" value="Chromosome 5"/>
</dbReference>
<dbReference type="PANTHER" id="PTHR47510">
    <property type="entry name" value="REVERSE TRANSCRIPTASE DOMAIN-CONTAINING PROTEIN"/>
    <property type="match status" value="1"/>
</dbReference>
<evidence type="ECO:0000259" key="1">
    <source>
        <dbReference type="PROSITE" id="PS50878"/>
    </source>
</evidence>
<protein>
    <recommendedName>
        <fullName evidence="1">Reverse transcriptase domain-containing protein</fullName>
    </recommendedName>
</protein>
<feature type="domain" description="Reverse transcriptase" evidence="1">
    <location>
        <begin position="93"/>
        <end position="359"/>
    </location>
</feature>
<dbReference type="PROSITE" id="PS50878">
    <property type="entry name" value="RT_POL"/>
    <property type="match status" value="1"/>
</dbReference>